<evidence type="ECO:0000256" key="8">
    <source>
        <dbReference type="ARBA" id="ARBA00023172"/>
    </source>
</evidence>
<dbReference type="AlphaFoldDB" id="A0A6F9DB54"/>
<evidence type="ECO:0000256" key="12">
    <source>
        <dbReference type="ARBA" id="ARBA00042677"/>
    </source>
</evidence>
<evidence type="ECO:0000256" key="11">
    <source>
        <dbReference type="ARBA" id="ARBA00039759"/>
    </source>
</evidence>
<protein>
    <recommendedName>
        <fullName evidence="11">Protein artemis</fullName>
    </recommendedName>
    <alternativeName>
        <fullName evidence="12">DNA cross-link repair 1C protein</fullName>
    </alternativeName>
</protein>
<dbReference type="GO" id="GO:0003684">
    <property type="term" value="F:damaged DNA binding"/>
    <property type="evidence" value="ECO:0007669"/>
    <property type="project" value="TreeGrafter"/>
</dbReference>
<keyword evidence="3" id="KW-0540">Nuclease</keyword>
<accession>A0A6F9DB54</accession>
<evidence type="ECO:0000256" key="1">
    <source>
        <dbReference type="ARBA" id="ARBA00004123"/>
    </source>
</evidence>
<proteinExistence type="evidence at transcript level"/>
<dbReference type="GO" id="GO:0036297">
    <property type="term" value="P:interstrand cross-link repair"/>
    <property type="evidence" value="ECO:0007669"/>
    <property type="project" value="TreeGrafter"/>
</dbReference>
<dbReference type="Gene3D" id="3.40.50.12650">
    <property type="match status" value="1"/>
</dbReference>
<dbReference type="GO" id="GO:0000723">
    <property type="term" value="P:telomere maintenance"/>
    <property type="evidence" value="ECO:0007669"/>
    <property type="project" value="TreeGrafter"/>
</dbReference>
<dbReference type="Gene3D" id="3.60.15.10">
    <property type="entry name" value="Ribonuclease Z/Hydroxyacylglutathione hydrolase-like"/>
    <property type="match status" value="1"/>
</dbReference>
<evidence type="ECO:0000256" key="6">
    <source>
        <dbReference type="ARBA" id="ARBA00022801"/>
    </source>
</evidence>
<dbReference type="EMBL" id="LR784378">
    <property type="protein sequence ID" value="CAB3236368.1"/>
    <property type="molecule type" value="mRNA"/>
</dbReference>
<dbReference type="GO" id="GO:0006310">
    <property type="term" value="P:DNA recombination"/>
    <property type="evidence" value="ECO:0007669"/>
    <property type="project" value="UniProtKB-KW"/>
</dbReference>
<dbReference type="Pfam" id="PF07522">
    <property type="entry name" value="DRMBL"/>
    <property type="match status" value="1"/>
</dbReference>
<evidence type="ECO:0000256" key="2">
    <source>
        <dbReference type="ARBA" id="ARBA00010304"/>
    </source>
</evidence>
<keyword evidence="10" id="KW-0539">Nucleus</keyword>
<keyword evidence="4" id="KW-0255">Endonuclease</keyword>
<evidence type="ECO:0000256" key="7">
    <source>
        <dbReference type="ARBA" id="ARBA00022839"/>
    </source>
</evidence>
<dbReference type="FunFam" id="3.60.15.10:FF:000018">
    <property type="entry name" value="DNA cross-link repair 1C"/>
    <property type="match status" value="1"/>
</dbReference>
<comment type="subcellular location">
    <subcellularLocation>
        <location evidence="1">Nucleus</location>
    </subcellularLocation>
</comment>
<dbReference type="GO" id="GO:0006303">
    <property type="term" value="P:double-strand break repair via nonhomologous end joining"/>
    <property type="evidence" value="ECO:0007669"/>
    <property type="project" value="TreeGrafter"/>
</dbReference>
<dbReference type="GO" id="GO:0035312">
    <property type="term" value="F:5'-3' DNA exonuclease activity"/>
    <property type="evidence" value="ECO:0007669"/>
    <property type="project" value="TreeGrafter"/>
</dbReference>
<evidence type="ECO:0000259" key="13">
    <source>
        <dbReference type="Pfam" id="PF07522"/>
    </source>
</evidence>
<dbReference type="GO" id="GO:0005634">
    <property type="term" value="C:nucleus"/>
    <property type="evidence" value="ECO:0007669"/>
    <property type="project" value="UniProtKB-SubCell"/>
</dbReference>
<reference evidence="14" key="1">
    <citation type="submission" date="2020-04" db="EMBL/GenBank/DDBJ databases">
        <authorList>
            <person name="Neveu A P."/>
        </authorList>
    </citation>
    <scope>NUCLEOTIDE SEQUENCE</scope>
    <source>
        <tissue evidence="14">Whole embryo</tissue>
    </source>
</reference>
<organism evidence="14">
    <name type="scientific">Phallusia mammillata</name>
    <dbReference type="NCBI Taxonomy" id="59560"/>
    <lineage>
        <taxon>Eukaryota</taxon>
        <taxon>Metazoa</taxon>
        <taxon>Chordata</taxon>
        <taxon>Tunicata</taxon>
        <taxon>Ascidiacea</taxon>
        <taxon>Phlebobranchia</taxon>
        <taxon>Ascidiidae</taxon>
        <taxon>Phallusia</taxon>
    </lineage>
</organism>
<dbReference type="PANTHER" id="PTHR23240">
    <property type="entry name" value="DNA CROSS-LINK REPAIR PROTEIN PSO2/SNM1-RELATED"/>
    <property type="match status" value="1"/>
</dbReference>
<sequence>MSCFGGKMHSYKFLSIDRFDGNNLDSSAYFLSHCHTDHMVGLDKHEFASKLKNHNLVKVYMSEVTKILLLSDPKYLHLKPHICVLPIEQPKIVKIFEGKTIHEVTITLFSAGHCPGSVMFLFEGNDGTCLYTGDFRLPKGSATRMKHLHSGSSKKLIHHLYVDTTFCIPDANFIPEREICLQKLINLVKNWISKGKNHIVRLNLSAKYGYEYLYQALYETFNTKIYCARAGNYKCLPDVAEVLTTDPTHSQIYACFKKERVKEKDWSQWEATNDEIVPNKQLKFLSVTLSTLYFTHAALPKDVQIRISETSFRLCFSFHSSLSEVCDFVRHVQPLSVHANVIPRVGESFSSVEQRLRNLCGLKNHEKINSADEMKEALMMRFSFHQSGDSKPDIFWRLICSSLKSFISSCATMFYVLSKFPETHV</sequence>
<keyword evidence="8" id="KW-0233">DNA recombination</keyword>
<comment type="similarity">
    <text evidence="2">Belongs to the DNA repair metallo-beta-lactamase (DRMBL) family.</text>
</comment>
<evidence type="ECO:0000256" key="9">
    <source>
        <dbReference type="ARBA" id="ARBA00023204"/>
    </source>
</evidence>
<gene>
    <name evidence="14" type="primary">Dclre1c-001</name>
</gene>
<dbReference type="SUPFAM" id="SSF56281">
    <property type="entry name" value="Metallo-hydrolase/oxidoreductase"/>
    <property type="match status" value="1"/>
</dbReference>
<keyword evidence="9" id="KW-0234">DNA repair</keyword>
<feature type="domain" description="DNA repair metallo-beta-lactamase" evidence="13">
    <location>
        <begin position="238"/>
        <end position="343"/>
    </location>
</feature>
<dbReference type="InterPro" id="IPR011084">
    <property type="entry name" value="DRMBL"/>
</dbReference>
<evidence type="ECO:0000256" key="5">
    <source>
        <dbReference type="ARBA" id="ARBA00022763"/>
    </source>
</evidence>
<keyword evidence="7" id="KW-0269">Exonuclease</keyword>
<dbReference type="InterPro" id="IPR036866">
    <property type="entry name" value="RibonucZ/Hydroxyglut_hydro"/>
</dbReference>
<evidence type="ECO:0000256" key="10">
    <source>
        <dbReference type="ARBA" id="ARBA00023242"/>
    </source>
</evidence>
<evidence type="ECO:0000256" key="4">
    <source>
        <dbReference type="ARBA" id="ARBA00022759"/>
    </source>
</evidence>
<keyword evidence="6" id="KW-0378">Hydrolase</keyword>
<dbReference type="GO" id="GO:0004519">
    <property type="term" value="F:endonuclease activity"/>
    <property type="evidence" value="ECO:0007669"/>
    <property type="project" value="UniProtKB-KW"/>
</dbReference>
<dbReference type="PANTHER" id="PTHR23240:SF8">
    <property type="entry name" value="PROTEIN ARTEMIS"/>
    <property type="match status" value="1"/>
</dbReference>
<keyword evidence="5" id="KW-0227">DNA damage</keyword>
<name>A0A6F9DB54_9ASCI</name>
<evidence type="ECO:0000256" key="3">
    <source>
        <dbReference type="ARBA" id="ARBA00022722"/>
    </source>
</evidence>
<evidence type="ECO:0000313" key="14">
    <source>
        <dbReference type="EMBL" id="CAB3236368.1"/>
    </source>
</evidence>